<dbReference type="Pfam" id="PF00106">
    <property type="entry name" value="adh_short"/>
    <property type="match status" value="1"/>
</dbReference>
<keyword evidence="6" id="KW-0496">Mitochondrion</keyword>
<dbReference type="PRINTS" id="PR00081">
    <property type="entry name" value="GDHRDH"/>
</dbReference>
<dbReference type="InterPro" id="IPR036527">
    <property type="entry name" value="SCP2_sterol-bd_dom_sf"/>
</dbReference>
<dbReference type="Proteomes" id="UP001153292">
    <property type="component" value="Chromosome 10"/>
</dbReference>
<keyword evidence="7" id="KW-0576">Peroxisome</keyword>
<evidence type="ECO:0000313" key="11">
    <source>
        <dbReference type="Proteomes" id="UP001153292"/>
    </source>
</evidence>
<comment type="subcellular location">
    <subcellularLocation>
        <location evidence="1">Mitochondrion</location>
    </subcellularLocation>
    <subcellularLocation>
        <location evidence="2">Peroxisome</location>
    </subcellularLocation>
</comment>
<organism evidence="10 11">
    <name type="scientific">Chilo suppressalis</name>
    <name type="common">Asiatic rice borer moth</name>
    <dbReference type="NCBI Taxonomy" id="168631"/>
    <lineage>
        <taxon>Eukaryota</taxon>
        <taxon>Metazoa</taxon>
        <taxon>Ecdysozoa</taxon>
        <taxon>Arthropoda</taxon>
        <taxon>Hexapoda</taxon>
        <taxon>Insecta</taxon>
        <taxon>Pterygota</taxon>
        <taxon>Neoptera</taxon>
        <taxon>Endopterygota</taxon>
        <taxon>Lepidoptera</taxon>
        <taxon>Glossata</taxon>
        <taxon>Ditrysia</taxon>
        <taxon>Pyraloidea</taxon>
        <taxon>Crambidae</taxon>
        <taxon>Crambinae</taxon>
        <taxon>Chilo</taxon>
    </lineage>
</organism>
<dbReference type="Gene3D" id="3.30.1050.10">
    <property type="entry name" value="SCP2 sterol-binding domain"/>
    <property type="match status" value="1"/>
</dbReference>
<evidence type="ECO:0000256" key="1">
    <source>
        <dbReference type="ARBA" id="ARBA00004173"/>
    </source>
</evidence>
<keyword evidence="4" id="KW-0521">NADP</keyword>
<gene>
    <name evidence="10" type="ORF">CHILSU_LOCUS848</name>
</gene>
<dbReference type="Gene3D" id="3.40.50.720">
    <property type="entry name" value="NAD(P)-binding Rossmann-like Domain"/>
    <property type="match status" value="1"/>
</dbReference>
<evidence type="ECO:0000259" key="9">
    <source>
        <dbReference type="Pfam" id="PF02036"/>
    </source>
</evidence>
<accession>A0ABN8AX54</accession>
<dbReference type="InterPro" id="IPR051935">
    <property type="entry name" value="HSDL2"/>
</dbReference>
<name>A0ABN8AX54_CHISP</name>
<dbReference type="InterPro" id="IPR036291">
    <property type="entry name" value="NAD(P)-bd_dom_sf"/>
</dbReference>
<dbReference type="EMBL" id="OU963903">
    <property type="protein sequence ID" value="CAH0397764.1"/>
    <property type="molecule type" value="Genomic_DNA"/>
</dbReference>
<evidence type="ECO:0000256" key="3">
    <source>
        <dbReference type="ARBA" id="ARBA00006484"/>
    </source>
</evidence>
<evidence type="ECO:0000256" key="6">
    <source>
        <dbReference type="ARBA" id="ARBA00023128"/>
    </source>
</evidence>
<feature type="domain" description="SCP2" evidence="9">
    <location>
        <begin position="330"/>
        <end position="421"/>
    </location>
</feature>
<evidence type="ECO:0000256" key="7">
    <source>
        <dbReference type="ARBA" id="ARBA00023140"/>
    </source>
</evidence>
<dbReference type="PANTHER" id="PTHR42808:SF3">
    <property type="entry name" value="HYDROXYSTEROID DEHYDROGENASE-LIKE PROTEIN 2"/>
    <property type="match status" value="1"/>
</dbReference>
<sequence length="427" mass="46251">MSLVANTGKLAGRTLFVTGASRGIGKAIALKAAKDGANIVVAAKTAEPHPKLPGTIYTAAEEIEALGGKALPVIVDVRDEKQVQKAVDEAVKKFNGIDILVNNASAISLTGTEHTDMKRYDLMHNINTRGTFLASKLCLPYLKNSDHAHILNLSPPLNMNPHWFAVHVAYTMAKYGMSMCVLGMSEEFKQFNIGVNALWPKTAIATAAIEMLTGDTSSSRKPEIVSDAAYYMLCKNPKSFTGNFAIDEDILQEAGINDLTPYACDPKNVDNLLMDGFLDDPRSVSDHMKLSSGLVRGYHTSAARYKESESAPPAGDGQIPQLFTAISKTLSTELVQKTQAIYQFNVKGKEEGVWHLDLKNGEGACGQGEPKSPPDATLTMDSKNFTDMFAGKLKPATAFMMGKLKISGDLQKAMKLEKMMKSLKNKV</sequence>
<proteinExistence type="inferred from homology"/>
<dbReference type="SUPFAM" id="SSF55718">
    <property type="entry name" value="SCP-like"/>
    <property type="match status" value="1"/>
</dbReference>
<protein>
    <recommendedName>
        <fullName evidence="8">Hydroxysteroid dehydrogenase-like protein 2</fullName>
    </recommendedName>
</protein>
<evidence type="ECO:0000256" key="8">
    <source>
        <dbReference type="ARBA" id="ARBA00040243"/>
    </source>
</evidence>
<comment type="similarity">
    <text evidence="3">Belongs to the short-chain dehydrogenases/reductases (SDR) family.</text>
</comment>
<dbReference type="InterPro" id="IPR002347">
    <property type="entry name" value="SDR_fam"/>
</dbReference>
<evidence type="ECO:0000256" key="5">
    <source>
        <dbReference type="ARBA" id="ARBA00023002"/>
    </source>
</evidence>
<dbReference type="SUPFAM" id="SSF51735">
    <property type="entry name" value="NAD(P)-binding Rossmann-fold domains"/>
    <property type="match status" value="1"/>
</dbReference>
<evidence type="ECO:0000313" key="10">
    <source>
        <dbReference type="EMBL" id="CAH0397764.1"/>
    </source>
</evidence>
<evidence type="ECO:0000256" key="2">
    <source>
        <dbReference type="ARBA" id="ARBA00004275"/>
    </source>
</evidence>
<dbReference type="InterPro" id="IPR003033">
    <property type="entry name" value="SCP2_sterol-bd_dom"/>
</dbReference>
<keyword evidence="11" id="KW-1185">Reference proteome</keyword>
<dbReference type="CDD" id="cd09762">
    <property type="entry name" value="HSDL2_SDR_c"/>
    <property type="match status" value="1"/>
</dbReference>
<dbReference type="Pfam" id="PF02036">
    <property type="entry name" value="SCP2"/>
    <property type="match status" value="1"/>
</dbReference>
<evidence type="ECO:0000256" key="4">
    <source>
        <dbReference type="ARBA" id="ARBA00022857"/>
    </source>
</evidence>
<dbReference type="PANTHER" id="PTHR42808">
    <property type="entry name" value="HYDROXYSTEROID DEHYDROGENASE-LIKE PROTEIN 2"/>
    <property type="match status" value="1"/>
</dbReference>
<reference evidence="10" key="1">
    <citation type="submission" date="2021-12" db="EMBL/GenBank/DDBJ databases">
        <authorList>
            <person name="King R."/>
        </authorList>
    </citation>
    <scope>NUCLEOTIDE SEQUENCE</scope>
</reference>
<dbReference type="NCBIfam" id="NF006133">
    <property type="entry name" value="PRK08278.1"/>
    <property type="match status" value="1"/>
</dbReference>
<keyword evidence="5" id="KW-0560">Oxidoreductase</keyword>